<reference evidence="13" key="1">
    <citation type="submission" date="2018-07" db="EMBL/GenBank/DDBJ databases">
        <authorList>
            <person name="Quirk P.G."/>
            <person name="Krulwich T.A."/>
        </authorList>
    </citation>
    <scope>NUCLEOTIDE SEQUENCE</scope>
    <source>
        <strain evidence="13">Anand</strain>
    </source>
</reference>
<dbReference type="PROSITE" id="PS50294">
    <property type="entry name" value="WD_REPEATS_REGION"/>
    <property type="match status" value="4"/>
</dbReference>
<dbReference type="InterPro" id="IPR001680">
    <property type="entry name" value="WD40_rpt"/>
</dbReference>
<feature type="repeat" description="WD" evidence="12">
    <location>
        <begin position="191"/>
        <end position="227"/>
    </location>
</feature>
<keyword evidence="5" id="KW-0812">Transmembrane</keyword>
<dbReference type="EMBL" id="UIVT01000003">
    <property type="protein sequence ID" value="SVP93865.1"/>
    <property type="molecule type" value="Genomic_DNA"/>
</dbReference>
<dbReference type="InterPro" id="IPR015943">
    <property type="entry name" value="WD40/YVTN_repeat-like_dom_sf"/>
</dbReference>
<dbReference type="VEuPathDB" id="PiroplasmaDB:TA17990"/>
<organism evidence="13">
    <name type="scientific">Theileria annulata</name>
    <dbReference type="NCBI Taxonomy" id="5874"/>
    <lineage>
        <taxon>Eukaryota</taxon>
        <taxon>Sar</taxon>
        <taxon>Alveolata</taxon>
        <taxon>Apicomplexa</taxon>
        <taxon>Aconoidasida</taxon>
        <taxon>Piroplasmida</taxon>
        <taxon>Theileriidae</taxon>
        <taxon>Theileria</taxon>
    </lineage>
</organism>
<evidence type="ECO:0000313" key="13">
    <source>
        <dbReference type="EMBL" id="SVP93061.1"/>
    </source>
</evidence>
<dbReference type="SMART" id="SM00320">
    <property type="entry name" value="WD40"/>
    <property type="match status" value="7"/>
</dbReference>
<evidence type="ECO:0000256" key="5">
    <source>
        <dbReference type="ARBA" id="ARBA00022692"/>
    </source>
</evidence>
<gene>
    <name evidence="14" type="ORF">TAT_000286000</name>
    <name evidence="13" type="ORF">TAV_000286100</name>
</gene>
<sequence length="539" mass="61332">MEIDHLLCINGHKERIWSVSWSPSEDLFATSSSDCKVKIWRFYKSTKKPRINRCILNYPGCGSEYSYELEFEISNFFKKTVRSVKFSKDGNYLICASFDGTSTIWSKKIHDKSKTTKSKNTEWKCLVTLEGHENEVKCASFDSSGNYVATCGRDKTIWIYEKSHDKTPNDCEDLNKLHLTGKLDYFCSAILTGHTHDVKYVCWNPVALILASASYDSTIRIWTIATGDWSCIQTLNLHTNTVWCLSFNSNGTKLTSCSSDKSLFVYKSKIIECFSKFGKIAKPRLNRFTIFNTCFPVPNIKKESESNSYGPVFADDWEVCKAYEELHSRPIYTVDFGDYIVTGGGDNKIKIINLEDDFSNIHEISAHTSDVNAVSWKPNDSSKILVSVGDDEYIRIWKEMSGLLNRILFPGIVPLIQSKVLSLPLPEKLKTILAHPAGPFTIHFYAPSFKWSISLANISDINRPTHLISLPQQLGKEYVYSKIIFNLAVTATGLIWSRYSYVIIPRNYNLLSVNLAMSLTGLYQISRIARDKYLTPQKN</sequence>
<dbReference type="PROSITE" id="PS50082">
    <property type="entry name" value="WD_REPEATS_2"/>
    <property type="match status" value="6"/>
</dbReference>
<dbReference type="Pfam" id="PF00400">
    <property type="entry name" value="WD40"/>
    <property type="match status" value="6"/>
</dbReference>
<evidence type="ECO:0000256" key="6">
    <source>
        <dbReference type="ARBA" id="ARBA00022737"/>
    </source>
</evidence>
<dbReference type="GO" id="GO:0016226">
    <property type="term" value="P:iron-sulfur cluster assembly"/>
    <property type="evidence" value="ECO:0007669"/>
    <property type="project" value="UniProtKB-UniRule"/>
</dbReference>
<comment type="function">
    <text evidence="11">Essential component of the cytosolic iron-sulfur (Fe/S) protein assembly machinery. Required for the maturation of extramitochondrial Fe/S proteins.</text>
</comment>
<keyword evidence="8" id="KW-1133">Transmembrane helix</keyword>
<dbReference type="InterPro" id="IPR028608">
    <property type="entry name" value="CIAO1/Cia1"/>
</dbReference>
<feature type="repeat" description="WD" evidence="12">
    <location>
        <begin position="9"/>
        <end position="40"/>
    </location>
</feature>
<comment type="similarity">
    <text evidence="2">Belongs to the mitochondrial pyruvate carrier (MPC) (TC 2.A.105) family.</text>
</comment>
<feature type="repeat" description="WD" evidence="12">
    <location>
        <begin position="364"/>
        <end position="398"/>
    </location>
</feature>
<evidence type="ECO:0000256" key="12">
    <source>
        <dbReference type="PROSITE-ProRule" id="PRU00221"/>
    </source>
</evidence>
<evidence type="ECO:0000256" key="8">
    <source>
        <dbReference type="ARBA" id="ARBA00022989"/>
    </source>
</evidence>
<comment type="similarity">
    <text evidence="11">Belongs to the WD repeat CIA1 family.</text>
</comment>
<proteinExistence type="inferred from homology"/>
<keyword evidence="3" id="KW-0813">Transport</keyword>
<dbReference type="EMBL" id="UIVS01000003">
    <property type="protein sequence ID" value="SVP93061.1"/>
    <property type="molecule type" value="Genomic_DNA"/>
</dbReference>
<dbReference type="Pfam" id="PF03650">
    <property type="entry name" value="MPC"/>
    <property type="match status" value="1"/>
</dbReference>
<keyword evidence="6" id="KW-0677">Repeat</keyword>
<evidence type="ECO:0000256" key="9">
    <source>
        <dbReference type="ARBA" id="ARBA00023128"/>
    </source>
</evidence>
<accession>A0A3B0N9N5</accession>
<evidence type="ECO:0000256" key="10">
    <source>
        <dbReference type="ARBA" id="ARBA00023136"/>
    </source>
</evidence>
<evidence type="ECO:0000256" key="3">
    <source>
        <dbReference type="ARBA" id="ARBA00022448"/>
    </source>
</evidence>
<evidence type="ECO:0000256" key="4">
    <source>
        <dbReference type="ARBA" id="ARBA00022574"/>
    </source>
</evidence>
<evidence type="ECO:0000256" key="11">
    <source>
        <dbReference type="HAMAP-Rule" id="MF_03037"/>
    </source>
</evidence>
<dbReference type="PANTHER" id="PTHR19920">
    <property type="entry name" value="WD40 PROTEIN CIAO1"/>
    <property type="match status" value="1"/>
</dbReference>
<evidence type="ECO:0000313" key="14">
    <source>
        <dbReference type="EMBL" id="SVP93865.1"/>
    </source>
</evidence>
<feature type="repeat" description="WD" evidence="12">
    <location>
        <begin position="235"/>
        <end position="267"/>
    </location>
</feature>
<comment type="subcellular location">
    <subcellularLocation>
        <location evidence="1">Mitochondrion inner membrane</location>
        <topology evidence="1">Multi-pass membrane protein</topology>
    </subcellularLocation>
</comment>
<name>A0A3B0N9N5_THEAN</name>
<dbReference type="CDD" id="cd00200">
    <property type="entry name" value="WD40"/>
    <property type="match status" value="1"/>
</dbReference>
<keyword evidence="4 12" id="KW-0853">WD repeat</keyword>
<feature type="repeat" description="WD" evidence="12">
    <location>
        <begin position="129"/>
        <end position="161"/>
    </location>
</feature>
<keyword evidence="7" id="KW-0999">Mitochondrion inner membrane</keyword>
<dbReference type="InterPro" id="IPR036322">
    <property type="entry name" value="WD40_repeat_dom_sf"/>
</dbReference>
<dbReference type="GO" id="GO:0006850">
    <property type="term" value="P:pyruvate import into mitochondria"/>
    <property type="evidence" value="ECO:0007669"/>
    <property type="project" value="InterPro"/>
</dbReference>
<keyword evidence="9" id="KW-0496">Mitochondrion</keyword>
<dbReference type="GO" id="GO:0005743">
    <property type="term" value="C:mitochondrial inner membrane"/>
    <property type="evidence" value="ECO:0007669"/>
    <property type="project" value="UniProtKB-SubCell"/>
</dbReference>
<dbReference type="SUPFAM" id="SSF50978">
    <property type="entry name" value="WD40 repeat-like"/>
    <property type="match status" value="1"/>
</dbReference>
<dbReference type="AlphaFoldDB" id="A0A3B0N9N5"/>
<dbReference type="Gene3D" id="2.130.10.10">
    <property type="entry name" value="YVTN repeat-like/Quinoprotein amine dehydrogenase"/>
    <property type="match status" value="3"/>
</dbReference>
<dbReference type="HAMAP" id="MF_03037">
    <property type="entry name" value="ciao1"/>
    <property type="match status" value="1"/>
</dbReference>
<dbReference type="PANTHER" id="PTHR19920:SF0">
    <property type="entry name" value="CYTOSOLIC IRON-SULFUR PROTEIN ASSEMBLY PROTEIN CIAO1-RELATED"/>
    <property type="match status" value="1"/>
</dbReference>
<evidence type="ECO:0000256" key="1">
    <source>
        <dbReference type="ARBA" id="ARBA00004448"/>
    </source>
</evidence>
<keyword evidence="10" id="KW-0472">Membrane</keyword>
<dbReference type="GO" id="GO:0097361">
    <property type="term" value="C:cytosolic [4Fe-4S] assembly targeting complex"/>
    <property type="evidence" value="ECO:0007669"/>
    <property type="project" value="InterPro"/>
</dbReference>
<protein>
    <recommendedName>
        <fullName evidence="11">Probable cytosolic iron-sulfur protein assembly protein CIAO1 homolog</fullName>
    </recommendedName>
</protein>
<feature type="repeat" description="WD" evidence="12">
    <location>
        <begin position="81"/>
        <end position="106"/>
    </location>
</feature>
<dbReference type="InterPro" id="IPR005336">
    <property type="entry name" value="MPC"/>
</dbReference>
<evidence type="ECO:0000256" key="7">
    <source>
        <dbReference type="ARBA" id="ARBA00022792"/>
    </source>
</evidence>
<evidence type="ECO:0000256" key="2">
    <source>
        <dbReference type="ARBA" id="ARBA00006416"/>
    </source>
</evidence>